<feature type="compositionally biased region" description="Polar residues" evidence="1">
    <location>
        <begin position="115"/>
        <end position="128"/>
    </location>
</feature>
<evidence type="ECO:0000313" key="3">
    <source>
        <dbReference type="Proteomes" id="UP001189429"/>
    </source>
</evidence>
<reference evidence="2" key="1">
    <citation type="submission" date="2023-10" db="EMBL/GenBank/DDBJ databases">
        <authorList>
            <person name="Chen Y."/>
            <person name="Shah S."/>
            <person name="Dougan E. K."/>
            <person name="Thang M."/>
            <person name="Chan C."/>
        </authorList>
    </citation>
    <scope>NUCLEOTIDE SEQUENCE [LARGE SCALE GENOMIC DNA]</scope>
</reference>
<proteinExistence type="predicted"/>
<feature type="non-terminal residue" evidence="2">
    <location>
        <position position="216"/>
    </location>
</feature>
<feature type="compositionally biased region" description="Basic and acidic residues" evidence="1">
    <location>
        <begin position="82"/>
        <end position="93"/>
    </location>
</feature>
<sequence>RGCHTRGDHAPAENAAQQRPVATTGTRQHMGLLPDRGRQQTSGGRGRRRDPQRGGGQEHGQQGDGIPTPPHGGKLLPGACQERPDWRRGEGHTHAVCGADRGDEPGGFHGHAIILSSNESRRGASSNAEMEDPDHVQLPEPVAMDAEAEGRCQRAESRQRESGDRVRHLRSAGSAAGHLPRPQGDAGPADLRRASAVGARETAASNAPRAPAASTV</sequence>
<feature type="compositionally biased region" description="Low complexity" evidence="1">
    <location>
        <begin position="203"/>
        <end position="216"/>
    </location>
</feature>
<evidence type="ECO:0000313" key="2">
    <source>
        <dbReference type="EMBL" id="CAK0829541.1"/>
    </source>
</evidence>
<feature type="compositionally biased region" description="Polar residues" evidence="1">
    <location>
        <begin position="15"/>
        <end position="27"/>
    </location>
</feature>
<feature type="non-terminal residue" evidence="2">
    <location>
        <position position="1"/>
    </location>
</feature>
<accession>A0ABN9SC25</accession>
<feature type="compositionally biased region" description="Basic and acidic residues" evidence="1">
    <location>
        <begin position="148"/>
        <end position="166"/>
    </location>
</feature>
<name>A0ABN9SC25_9DINO</name>
<keyword evidence="3" id="KW-1185">Reference proteome</keyword>
<protein>
    <submittedName>
        <fullName evidence="2">Uncharacterized protein</fullName>
    </submittedName>
</protein>
<gene>
    <name evidence="2" type="ORF">PCOR1329_LOCUS28448</name>
</gene>
<dbReference type="EMBL" id="CAUYUJ010010502">
    <property type="protein sequence ID" value="CAK0829541.1"/>
    <property type="molecule type" value="Genomic_DNA"/>
</dbReference>
<dbReference type="Proteomes" id="UP001189429">
    <property type="component" value="Unassembled WGS sequence"/>
</dbReference>
<evidence type="ECO:0000256" key="1">
    <source>
        <dbReference type="SAM" id="MobiDB-lite"/>
    </source>
</evidence>
<feature type="compositionally biased region" description="Basic and acidic residues" evidence="1">
    <location>
        <begin position="1"/>
        <end position="11"/>
    </location>
</feature>
<organism evidence="2 3">
    <name type="scientific">Prorocentrum cordatum</name>
    <dbReference type="NCBI Taxonomy" id="2364126"/>
    <lineage>
        <taxon>Eukaryota</taxon>
        <taxon>Sar</taxon>
        <taxon>Alveolata</taxon>
        <taxon>Dinophyceae</taxon>
        <taxon>Prorocentrales</taxon>
        <taxon>Prorocentraceae</taxon>
        <taxon>Prorocentrum</taxon>
    </lineage>
</organism>
<feature type="region of interest" description="Disordered" evidence="1">
    <location>
        <begin position="1"/>
        <end position="216"/>
    </location>
</feature>
<comment type="caution">
    <text evidence="2">The sequence shown here is derived from an EMBL/GenBank/DDBJ whole genome shotgun (WGS) entry which is preliminary data.</text>
</comment>